<sequence>MIVLADYQTTGPEPFTSWHPPELVKTGGYPGVRLEQNRTQDRNPPIRISDDATLAINDGDGYHQEVYAAPEVVANANLELSKIDSGVRMEIDEALTITFVNDGRPVTLGKVRPVFLSGELPSDVCRDFAAVVLGGEPDAFVFSDDTTGVRELAPTNTMDSQEVTGTHHLAEAMADAVDGKPGWGQPGSAWGVAQVARDTRGKGGRGGPLPGLRYGGMQSADPPSEYRRALLDRVDNVAKALGVNRHAKASVGEGYVINSIAASDENGDRLIDWNFAGKGPVESVWGYHFAAVVLESLDGSTQITLENFRHDAQNDAVTMAAVEQNLTKFAGRFTALIQQQTEDLANAEESERPALQAKLRLSKALDELERLSAEPGVDQEELELPRMVAQAAMTTASSLLKPRGLWMFQMYGTEEHSFHDVQSQLNAEVSSQVNPMTLVVLGGRLPRDREIGFTGQSTSVNLVGRNLLRKTAETLARAALWRTANGLSLPTVEVRGDGNGLWQRFKLGRARADVTVAVLKQKLDEQLRRLQPDVEKPITAADFTFKASMATGAFPEVSKRLTPDQADRKRQRATVHFRYDPPNPVKQNSGSTPRHLTTFTTEMPRNSDVAAANHQTNMAQASSMETTPPRTPQPSADNSSMAPPLVSPAVDLSRTATAEVHTTTISIADAAKMKTGQQTSSPLASVGLTTTNTPLGAAANSTPPPSKTSAGSGA</sequence>
<dbReference type="AlphaFoldDB" id="A0A563EE63"/>
<organism evidence="2 3">
    <name type="scientific">Lentzea tibetensis</name>
    <dbReference type="NCBI Taxonomy" id="2591470"/>
    <lineage>
        <taxon>Bacteria</taxon>
        <taxon>Bacillati</taxon>
        <taxon>Actinomycetota</taxon>
        <taxon>Actinomycetes</taxon>
        <taxon>Pseudonocardiales</taxon>
        <taxon>Pseudonocardiaceae</taxon>
        <taxon>Lentzea</taxon>
    </lineage>
</organism>
<feature type="region of interest" description="Disordered" evidence="1">
    <location>
        <begin position="198"/>
        <end position="218"/>
    </location>
</feature>
<dbReference type="Proteomes" id="UP000316639">
    <property type="component" value="Unassembled WGS sequence"/>
</dbReference>
<reference evidence="2 3" key="1">
    <citation type="submission" date="2019-07" db="EMBL/GenBank/DDBJ databases">
        <title>Lentzea xizangensis sp. nov., isolated from Qinghai-Tibetan Plateau Soils.</title>
        <authorList>
            <person name="Huang J."/>
        </authorList>
    </citation>
    <scope>NUCLEOTIDE SEQUENCE [LARGE SCALE GENOMIC DNA]</scope>
    <source>
        <strain evidence="2 3">FXJ1.1311</strain>
    </source>
</reference>
<protein>
    <submittedName>
        <fullName evidence="2">Uncharacterized protein</fullName>
    </submittedName>
</protein>
<feature type="compositionally biased region" description="Polar residues" evidence="1">
    <location>
        <begin position="616"/>
        <end position="641"/>
    </location>
</feature>
<feature type="non-terminal residue" evidence="2">
    <location>
        <position position="714"/>
    </location>
</feature>
<gene>
    <name evidence="2" type="ORF">FKR81_42870</name>
</gene>
<feature type="compositionally biased region" description="Polar residues" evidence="1">
    <location>
        <begin position="585"/>
        <end position="599"/>
    </location>
</feature>
<keyword evidence="3" id="KW-1185">Reference proteome</keyword>
<feature type="region of interest" description="Disordered" evidence="1">
    <location>
        <begin position="556"/>
        <end position="599"/>
    </location>
</feature>
<evidence type="ECO:0000313" key="2">
    <source>
        <dbReference type="EMBL" id="TWP43046.1"/>
    </source>
</evidence>
<evidence type="ECO:0000256" key="1">
    <source>
        <dbReference type="SAM" id="MobiDB-lite"/>
    </source>
</evidence>
<feature type="compositionally biased region" description="Polar residues" evidence="1">
    <location>
        <begin position="675"/>
        <end position="694"/>
    </location>
</feature>
<evidence type="ECO:0000313" key="3">
    <source>
        <dbReference type="Proteomes" id="UP000316639"/>
    </source>
</evidence>
<name>A0A563EE63_9PSEU</name>
<feature type="region of interest" description="Disordered" evidence="1">
    <location>
        <begin position="616"/>
        <end position="646"/>
    </location>
</feature>
<comment type="caution">
    <text evidence="2">The sequence shown here is derived from an EMBL/GenBank/DDBJ whole genome shotgun (WGS) entry which is preliminary data.</text>
</comment>
<proteinExistence type="predicted"/>
<accession>A0A563EE63</accession>
<dbReference type="EMBL" id="VOBR01000074">
    <property type="protein sequence ID" value="TWP43046.1"/>
    <property type="molecule type" value="Genomic_DNA"/>
</dbReference>
<dbReference type="RefSeq" id="WP_146361316.1">
    <property type="nucleotide sequence ID" value="NZ_VOBR01000074.1"/>
</dbReference>
<feature type="region of interest" description="Disordered" evidence="1">
    <location>
        <begin position="674"/>
        <end position="714"/>
    </location>
</feature>
<feature type="compositionally biased region" description="Basic and acidic residues" evidence="1">
    <location>
        <begin position="557"/>
        <end position="568"/>
    </location>
</feature>
<dbReference type="OrthoDB" id="3630599at2"/>